<protein>
    <submittedName>
        <fullName evidence="1">Uncharacterized protein</fullName>
    </submittedName>
</protein>
<dbReference type="Proteomes" id="UP000507245">
    <property type="component" value="Unassembled WGS sequence"/>
</dbReference>
<keyword evidence="2" id="KW-1185">Reference proteome</keyword>
<dbReference type="AlphaFoldDB" id="A0A6J5WYM2"/>
<sequence>MAWDSFRVVKVEFEVLKHYFHPLVSRDCSVLLILIEDLGNTAMDEFQHEEEYAQEKRFSLVV</sequence>
<reference evidence="2" key="1">
    <citation type="journal article" date="2020" name="Genome Biol.">
        <title>Gamete binning: chromosome-level and haplotype-resolved genome assembly enabled by high-throughput single-cell sequencing of gamete genomes.</title>
        <authorList>
            <person name="Campoy J.A."/>
            <person name="Sun H."/>
            <person name="Goel M."/>
            <person name="Jiao W.-B."/>
            <person name="Folz-Donahue K."/>
            <person name="Wang N."/>
            <person name="Rubio M."/>
            <person name="Liu C."/>
            <person name="Kukat C."/>
            <person name="Ruiz D."/>
            <person name="Huettel B."/>
            <person name="Schneeberger K."/>
        </authorList>
    </citation>
    <scope>NUCLEOTIDE SEQUENCE [LARGE SCALE GENOMIC DNA]</scope>
    <source>
        <strain evidence="2">cv. Rojo Pasion</strain>
    </source>
</reference>
<organism evidence="1 2">
    <name type="scientific">Prunus armeniaca</name>
    <name type="common">Apricot</name>
    <name type="synonym">Armeniaca vulgaris</name>
    <dbReference type="NCBI Taxonomy" id="36596"/>
    <lineage>
        <taxon>Eukaryota</taxon>
        <taxon>Viridiplantae</taxon>
        <taxon>Streptophyta</taxon>
        <taxon>Embryophyta</taxon>
        <taxon>Tracheophyta</taxon>
        <taxon>Spermatophyta</taxon>
        <taxon>Magnoliopsida</taxon>
        <taxon>eudicotyledons</taxon>
        <taxon>Gunneridae</taxon>
        <taxon>Pentapetalae</taxon>
        <taxon>rosids</taxon>
        <taxon>fabids</taxon>
        <taxon>Rosales</taxon>
        <taxon>Rosaceae</taxon>
        <taxon>Amygdaloideae</taxon>
        <taxon>Amygdaleae</taxon>
        <taxon>Prunus</taxon>
    </lineage>
</organism>
<proteinExistence type="predicted"/>
<name>A0A6J5WYM2_PRUAR</name>
<dbReference type="EMBL" id="CAEKKB010000003">
    <property type="protein sequence ID" value="CAB4305097.1"/>
    <property type="molecule type" value="Genomic_DNA"/>
</dbReference>
<gene>
    <name evidence="1" type="ORF">ORAREDHAP_LOCUS22964</name>
</gene>
<evidence type="ECO:0000313" key="1">
    <source>
        <dbReference type="EMBL" id="CAB4305097.1"/>
    </source>
</evidence>
<accession>A0A6J5WYM2</accession>
<evidence type="ECO:0000313" key="2">
    <source>
        <dbReference type="Proteomes" id="UP000507245"/>
    </source>
</evidence>